<feature type="domain" description="Protein kinase" evidence="5">
    <location>
        <begin position="229"/>
        <end position="623"/>
    </location>
</feature>
<dbReference type="InterPro" id="IPR000719">
    <property type="entry name" value="Prot_kinase_dom"/>
</dbReference>
<dbReference type="PROSITE" id="PS00107">
    <property type="entry name" value="PROTEIN_KINASE_ATP"/>
    <property type="match status" value="1"/>
</dbReference>
<reference evidence="7" key="1">
    <citation type="submission" date="2022-11" db="UniProtKB">
        <authorList>
            <consortium name="WormBaseParasite"/>
        </authorList>
    </citation>
    <scope>IDENTIFICATION</scope>
</reference>
<dbReference type="PROSITE" id="PS00109">
    <property type="entry name" value="PROTEIN_KINASE_TYR"/>
    <property type="match status" value="1"/>
</dbReference>
<evidence type="ECO:0000313" key="6">
    <source>
        <dbReference type="Proteomes" id="UP000887540"/>
    </source>
</evidence>
<accession>A0A914DD21</accession>
<comment type="subcellular location">
    <subcellularLocation>
        <location evidence="1">Membrane</location>
        <topology evidence="1">Single-pass membrane protein</topology>
    </subcellularLocation>
</comment>
<evidence type="ECO:0000256" key="1">
    <source>
        <dbReference type="ARBA" id="ARBA00004167"/>
    </source>
</evidence>
<feature type="transmembrane region" description="Helical" evidence="4">
    <location>
        <begin position="322"/>
        <end position="346"/>
    </location>
</feature>
<dbReference type="PRINTS" id="PR00109">
    <property type="entry name" value="TYRKINASE"/>
</dbReference>
<dbReference type="GO" id="GO:0005524">
    <property type="term" value="F:ATP binding"/>
    <property type="evidence" value="ECO:0007669"/>
    <property type="project" value="UniProtKB-UniRule"/>
</dbReference>
<dbReference type="AlphaFoldDB" id="A0A914DD21"/>
<dbReference type="GO" id="GO:0005886">
    <property type="term" value="C:plasma membrane"/>
    <property type="evidence" value="ECO:0007669"/>
    <property type="project" value="TreeGrafter"/>
</dbReference>
<dbReference type="GO" id="GO:0004714">
    <property type="term" value="F:transmembrane receptor protein tyrosine kinase activity"/>
    <property type="evidence" value="ECO:0007669"/>
    <property type="project" value="UniProtKB-EC"/>
</dbReference>
<dbReference type="WBParaSite" id="ACRNAN_scaffold2366.g15851.t1">
    <property type="protein sequence ID" value="ACRNAN_scaffold2366.g15851.t1"/>
    <property type="gene ID" value="ACRNAN_scaffold2366.g15851"/>
</dbReference>
<keyword evidence="3" id="KW-0067">ATP-binding</keyword>
<proteinExistence type="predicted"/>
<dbReference type="InterPro" id="IPR011009">
    <property type="entry name" value="Kinase-like_dom_sf"/>
</dbReference>
<keyword evidence="3" id="KW-0547">Nucleotide-binding</keyword>
<dbReference type="Gene3D" id="3.30.200.20">
    <property type="entry name" value="Phosphorylase Kinase, domain 1"/>
    <property type="match status" value="1"/>
</dbReference>
<protein>
    <submittedName>
        <fullName evidence="7">Protein kinase domain-containing protein</fullName>
    </submittedName>
</protein>
<sequence length="634" mass="72375">MTTHGTLQLFQAPGLNTVPANYYIYESNNLTNYVYSTNSEISNNFTWLTTKSFTIISNGYIDETTQWVARIVEDHAANCYDPMSSNLGYAYSQQINQTIRATSTGSCTFTIVVPVQLTNENYHSILDVINVDYKGESNVRAIMGYQNNDSELELFEFTEQTATRWNNIIVYDNLVSFIIPRNGTLKVSYQSASYTPKLSPVFQEYGSGIFMSINYPDGDDVVNELGIELSLTCTMGYASYNVTIIYADIPSNTSLQVSNGNIILDEFDQNVTFLSKVYYTDQYLSIQFVDSPSYIDQRSWDGFLIRYEAVHMEKPTTKSTNFVWLIILCSVIVFILMIAAIIYLIYRMKHREKYFEQLYDTLKDMHLSKDDIEALRTKSDEFLVDEKLLHIYFNNPLGQGSTSSVYKGHLEGTSPLHTVMKSMGTQCFVDCDVAVKVPGNFGQNEVQNLFQEINAIKKIEYHNNVVSFLVTYLGMQYISSKGLIHRDLAARNILLCDNNVAKISDFGLCVTSLDSNSTYEASLHKKLPMKWLPLETLNSRIISEKSDVWSFGILSYEMYSLGKVPYENMDISDVHEFLTNGNKLECPQYANEEIYNMMISCWHENPHDRPTFTGLLETLRSLLEGTSDEYECFN</sequence>
<dbReference type="GO" id="GO:0007169">
    <property type="term" value="P:cell surface receptor protein tyrosine kinase signaling pathway"/>
    <property type="evidence" value="ECO:0007669"/>
    <property type="project" value="TreeGrafter"/>
</dbReference>
<dbReference type="Pfam" id="PF07714">
    <property type="entry name" value="PK_Tyr_Ser-Thr"/>
    <property type="match status" value="1"/>
</dbReference>
<evidence type="ECO:0000256" key="4">
    <source>
        <dbReference type="SAM" id="Phobius"/>
    </source>
</evidence>
<keyword evidence="4" id="KW-0472">Membrane</keyword>
<comment type="catalytic activity">
    <reaction evidence="2">
        <text>L-tyrosyl-[protein] + ATP = O-phospho-L-tyrosyl-[protein] + ADP + H(+)</text>
        <dbReference type="Rhea" id="RHEA:10596"/>
        <dbReference type="Rhea" id="RHEA-COMP:10136"/>
        <dbReference type="Rhea" id="RHEA-COMP:20101"/>
        <dbReference type="ChEBI" id="CHEBI:15378"/>
        <dbReference type="ChEBI" id="CHEBI:30616"/>
        <dbReference type="ChEBI" id="CHEBI:46858"/>
        <dbReference type="ChEBI" id="CHEBI:61978"/>
        <dbReference type="ChEBI" id="CHEBI:456216"/>
        <dbReference type="EC" id="2.7.10.1"/>
    </reaction>
</comment>
<keyword evidence="4" id="KW-1133">Transmembrane helix</keyword>
<dbReference type="InterPro" id="IPR017441">
    <property type="entry name" value="Protein_kinase_ATP_BS"/>
</dbReference>
<dbReference type="InterPro" id="IPR020635">
    <property type="entry name" value="Tyr_kinase_cat_dom"/>
</dbReference>
<dbReference type="Gene3D" id="1.10.510.10">
    <property type="entry name" value="Transferase(Phosphotransferase) domain 1"/>
    <property type="match status" value="1"/>
</dbReference>
<keyword evidence="6" id="KW-1185">Reference proteome</keyword>
<evidence type="ECO:0000259" key="5">
    <source>
        <dbReference type="PROSITE" id="PS50011"/>
    </source>
</evidence>
<feature type="binding site" evidence="3">
    <location>
        <position position="421"/>
    </location>
    <ligand>
        <name>ATP</name>
        <dbReference type="ChEBI" id="CHEBI:30616"/>
    </ligand>
</feature>
<organism evidence="6 7">
    <name type="scientific">Acrobeloides nanus</name>
    <dbReference type="NCBI Taxonomy" id="290746"/>
    <lineage>
        <taxon>Eukaryota</taxon>
        <taxon>Metazoa</taxon>
        <taxon>Ecdysozoa</taxon>
        <taxon>Nematoda</taxon>
        <taxon>Chromadorea</taxon>
        <taxon>Rhabditida</taxon>
        <taxon>Tylenchina</taxon>
        <taxon>Cephalobomorpha</taxon>
        <taxon>Cephaloboidea</taxon>
        <taxon>Cephalobidae</taxon>
        <taxon>Acrobeloides</taxon>
    </lineage>
</organism>
<dbReference type="InterPro" id="IPR001245">
    <property type="entry name" value="Ser-Thr/Tyr_kinase_cat_dom"/>
</dbReference>
<dbReference type="PROSITE" id="PS50011">
    <property type="entry name" value="PROTEIN_KINASE_DOM"/>
    <property type="match status" value="1"/>
</dbReference>
<name>A0A914DD21_9BILA</name>
<dbReference type="InterPro" id="IPR050122">
    <property type="entry name" value="RTK"/>
</dbReference>
<dbReference type="InterPro" id="IPR008266">
    <property type="entry name" value="Tyr_kinase_AS"/>
</dbReference>
<evidence type="ECO:0000313" key="7">
    <source>
        <dbReference type="WBParaSite" id="ACRNAN_scaffold2366.g15851.t1"/>
    </source>
</evidence>
<dbReference type="SMART" id="SM00219">
    <property type="entry name" value="TyrKc"/>
    <property type="match status" value="1"/>
</dbReference>
<dbReference type="SUPFAM" id="SSF56112">
    <property type="entry name" value="Protein kinase-like (PK-like)"/>
    <property type="match status" value="1"/>
</dbReference>
<evidence type="ECO:0000256" key="3">
    <source>
        <dbReference type="PROSITE-ProRule" id="PRU10141"/>
    </source>
</evidence>
<dbReference type="PANTHER" id="PTHR24416">
    <property type="entry name" value="TYROSINE-PROTEIN KINASE RECEPTOR"/>
    <property type="match status" value="1"/>
</dbReference>
<keyword evidence="4" id="KW-0812">Transmembrane</keyword>
<dbReference type="PANTHER" id="PTHR24416:SF600">
    <property type="entry name" value="PDGF- AND VEGF-RECEPTOR RELATED, ISOFORM J"/>
    <property type="match status" value="1"/>
</dbReference>
<evidence type="ECO:0000256" key="2">
    <source>
        <dbReference type="ARBA" id="ARBA00051243"/>
    </source>
</evidence>
<dbReference type="Proteomes" id="UP000887540">
    <property type="component" value="Unplaced"/>
</dbReference>
<dbReference type="GO" id="GO:0043235">
    <property type="term" value="C:receptor complex"/>
    <property type="evidence" value="ECO:0007669"/>
    <property type="project" value="TreeGrafter"/>
</dbReference>